<accession>A0A849VC70</accession>
<keyword evidence="2" id="KW-1185">Reference proteome</keyword>
<sequence>MFLYVDDENDLRVLRKEVPPSNIGNNTNLLVMSFLDKQKVTLVPASYKRALRAMHEKEDAVCVQNRIKTPKRLENYLFSLPINIYLSHRLYQHIQSPPLSAELLNEAGEISALADVFYKYKSTMIVLAPSMSYGDYLDTQIRNIPDSNKVLRDGTNHYDMNFQMFRRHRADFYLGFPAAIFRHLQKESAELRAYDIAGAPKYIIGHWMCNDNPQSRAFLKEFDKAVKQVYQMADFYHAHLRWLPETAQLKTKVYLDDLLKSFGVTPPAIVKYW</sequence>
<evidence type="ECO:0000313" key="2">
    <source>
        <dbReference type="Proteomes" id="UP000586305"/>
    </source>
</evidence>
<dbReference type="AlphaFoldDB" id="A0A849VC70"/>
<comment type="caution">
    <text evidence="1">The sequence shown here is derived from an EMBL/GenBank/DDBJ whole genome shotgun (WGS) entry which is preliminary data.</text>
</comment>
<name>A0A849VC70_9GAMM</name>
<protein>
    <submittedName>
        <fullName evidence="1">Uncharacterized protein</fullName>
    </submittedName>
</protein>
<dbReference type="EMBL" id="JABBPG010000002">
    <property type="protein sequence ID" value="NOU50390.1"/>
    <property type="molecule type" value="Genomic_DNA"/>
</dbReference>
<organism evidence="1 2">
    <name type="scientific">Pseudoalteromonas caenipelagi</name>
    <dbReference type="NCBI Taxonomy" id="2726988"/>
    <lineage>
        <taxon>Bacteria</taxon>
        <taxon>Pseudomonadati</taxon>
        <taxon>Pseudomonadota</taxon>
        <taxon>Gammaproteobacteria</taxon>
        <taxon>Alteromonadales</taxon>
        <taxon>Pseudoalteromonadaceae</taxon>
        <taxon>Pseudoalteromonas</taxon>
    </lineage>
</organism>
<gene>
    <name evidence="1" type="ORF">HG263_07525</name>
</gene>
<dbReference type="SUPFAM" id="SSF53850">
    <property type="entry name" value="Periplasmic binding protein-like II"/>
    <property type="match status" value="1"/>
</dbReference>
<dbReference type="RefSeq" id="WP_171625451.1">
    <property type="nucleotide sequence ID" value="NZ_JABBPG010000002.1"/>
</dbReference>
<dbReference type="Proteomes" id="UP000586305">
    <property type="component" value="Unassembled WGS sequence"/>
</dbReference>
<evidence type="ECO:0000313" key="1">
    <source>
        <dbReference type="EMBL" id="NOU50390.1"/>
    </source>
</evidence>
<reference evidence="1 2" key="1">
    <citation type="submission" date="2020-04" db="EMBL/GenBank/DDBJ databases">
        <title>Pseudoalteromonas caenipelagi sp. nov., isolated from a tidal flat.</title>
        <authorList>
            <person name="Park S."/>
            <person name="Yoon J.-H."/>
        </authorList>
    </citation>
    <scope>NUCLEOTIDE SEQUENCE [LARGE SCALE GENOMIC DNA]</scope>
    <source>
        <strain evidence="1 2">JBTF-M23</strain>
    </source>
</reference>
<proteinExistence type="predicted"/>